<dbReference type="AlphaFoldDB" id="G7EAP9"/>
<dbReference type="InParanoid" id="G7EAP9"/>
<organism evidence="7 8">
    <name type="scientific">Mixia osmundae (strain CBS 9802 / IAM 14324 / JCM 22182 / KY 12970)</name>
    <dbReference type="NCBI Taxonomy" id="764103"/>
    <lineage>
        <taxon>Eukaryota</taxon>
        <taxon>Fungi</taxon>
        <taxon>Dikarya</taxon>
        <taxon>Basidiomycota</taxon>
        <taxon>Pucciniomycotina</taxon>
        <taxon>Mixiomycetes</taxon>
        <taxon>Mixiales</taxon>
        <taxon>Mixiaceae</taxon>
        <taxon>Mixia</taxon>
    </lineage>
</organism>
<dbReference type="MEROPS" id="S28.004"/>
<feature type="signal peptide" evidence="6">
    <location>
        <begin position="1"/>
        <end position="17"/>
    </location>
</feature>
<evidence type="ECO:0000256" key="3">
    <source>
        <dbReference type="ARBA" id="ARBA00022729"/>
    </source>
</evidence>
<evidence type="ECO:0000256" key="2">
    <source>
        <dbReference type="ARBA" id="ARBA00022670"/>
    </source>
</evidence>
<evidence type="ECO:0000313" key="7">
    <source>
        <dbReference type="EMBL" id="GAA99909.1"/>
    </source>
</evidence>
<keyword evidence="5" id="KW-0325">Glycoprotein</keyword>
<dbReference type="GO" id="GO:0008239">
    <property type="term" value="F:dipeptidyl-peptidase activity"/>
    <property type="evidence" value="ECO:0007669"/>
    <property type="project" value="TreeGrafter"/>
</dbReference>
<evidence type="ECO:0000256" key="5">
    <source>
        <dbReference type="ARBA" id="ARBA00023180"/>
    </source>
</evidence>
<name>G7EAP9_MIXOS</name>
<dbReference type="PANTHER" id="PTHR11010:SF117">
    <property type="entry name" value="SERINE PROTEASE 16"/>
    <property type="match status" value="1"/>
</dbReference>
<dbReference type="Gene3D" id="3.40.50.1820">
    <property type="entry name" value="alpha/beta hydrolase"/>
    <property type="match status" value="2"/>
</dbReference>
<dbReference type="PANTHER" id="PTHR11010">
    <property type="entry name" value="PROTEASE S28 PRO-X CARBOXYPEPTIDASE-RELATED"/>
    <property type="match status" value="1"/>
</dbReference>
<evidence type="ECO:0000313" key="8">
    <source>
        <dbReference type="Proteomes" id="UP000009131"/>
    </source>
</evidence>
<proteinExistence type="inferred from homology"/>
<dbReference type="eggNOG" id="KOG2182">
    <property type="taxonomic scope" value="Eukaryota"/>
</dbReference>
<dbReference type="Pfam" id="PF05577">
    <property type="entry name" value="Peptidase_S28"/>
    <property type="match status" value="1"/>
</dbReference>
<feature type="chain" id="PRO_5009955879" evidence="6">
    <location>
        <begin position="18"/>
        <end position="532"/>
    </location>
</feature>
<dbReference type="EMBL" id="BABT02000243">
    <property type="protein sequence ID" value="GAA99909.1"/>
    <property type="molecule type" value="Genomic_DNA"/>
</dbReference>
<comment type="similarity">
    <text evidence="1">Belongs to the peptidase S28 family.</text>
</comment>
<reference evidence="7 8" key="2">
    <citation type="journal article" date="2012" name="Open Biol.">
        <title>Characteristics of nucleosomes and linker DNA regions on the genome of the basidiomycete Mixia osmundae revealed by mono- and dinucleosome mapping.</title>
        <authorList>
            <person name="Nishida H."/>
            <person name="Kondo S."/>
            <person name="Matsumoto T."/>
            <person name="Suzuki Y."/>
            <person name="Yoshikawa H."/>
            <person name="Taylor T.D."/>
            <person name="Sugiyama J."/>
        </authorList>
    </citation>
    <scope>NUCLEOTIDE SEQUENCE [LARGE SCALE GENOMIC DNA]</scope>
    <source>
        <strain evidence="8">CBS 9802 / IAM 14324 / JCM 22182 / KY 12970</strain>
    </source>
</reference>
<protein>
    <submittedName>
        <fullName evidence="7">Uncharacterized protein</fullName>
    </submittedName>
</protein>
<reference evidence="7 8" key="1">
    <citation type="journal article" date="2011" name="J. Gen. Appl. Microbiol.">
        <title>Draft genome sequencing of the enigmatic basidiomycete Mixia osmundae.</title>
        <authorList>
            <person name="Nishida H."/>
            <person name="Nagatsuka Y."/>
            <person name="Sugiyama J."/>
        </authorList>
    </citation>
    <scope>NUCLEOTIDE SEQUENCE [LARGE SCALE GENOMIC DNA]</scope>
    <source>
        <strain evidence="8">CBS 9802 / IAM 14324 / JCM 22182 / KY 12970</strain>
    </source>
</reference>
<keyword evidence="8" id="KW-1185">Reference proteome</keyword>
<dbReference type="HOGENOM" id="CLU_023630_0_0_1"/>
<evidence type="ECO:0000256" key="4">
    <source>
        <dbReference type="ARBA" id="ARBA00022801"/>
    </source>
</evidence>
<keyword evidence="2" id="KW-0645">Protease</keyword>
<dbReference type="InterPro" id="IPR008758">
    <property type="entry name" value="Peptidase_S28"/>
</dbReference>
<sequence>MLLPFILAVSAAALVSANLTVRANDALTENWLDTPVDHFPDDAKYAPHSSSTFKLRYFFSDRFYDAAAKGPIIFFDPGEDSADRFTTRFLLEESFLVLLGRQTKAIIAIVEHRYYGKSFPTADLSTDSLRFLDIAQSMADNAFWSQNVVFPGYEHLDLTSRGTRHIYMGGSYSGAKAMFARKTYPDVFFGAVASSPTAQAMTDYWEFYEAVIKYGDQTCVRKMQATIHIIDLLIDKADQAAIDALKQGYGLGGVIHTQDWLQSINGGMDAWLSQTWTPSTNNNAYEDLCGNLTLSAARQNFSSEQVASIAQLVERSGFLSSSYHQSETSAELATNILNHMQLVRPSTTSWSGSCATQDACYSTFEPKYWQSTDLAEWSWRTFRWQWCSQFGFVQPGSSYPAGKLPVVSRHLDLPFLYTICRNTYPPGKYHSLPATPDVMSYLKYGGWTVSTHRLAIVCGEVDPWRQAGPCADAAPSRQSTVSQPFVIMPGISHKGFYYGTQPSDVGVVKPKAIADAQVTVIAAVQAWLASPA</sequence>
<keyword evidence="3 6" id="KW-0732">Signal</keyword>
<dbReference type="OMA" id="HYAEHFG"/>
<dbReference type="SUPFAM" id="SSF53474">
    <property type="entry name" value="alpha/beta-Hydrolases"/>
    <property type="match status" value="1"/>
</dbReference>
<evidence type="ECO:0000256" key="1">
    <source>
        <dbReference type="ARBA" id="ARBA00011079"/>
    </source>
</evidence>
<dbReference type="OrthoDB" id="2130629at2759"/>
<keyword evidence="4" id="KW-0378">Hydrolase</keyword>
<dbReference type="GO" id="GO:0070008">
    <property type="term" value="F:serine-type exopeptidase activity"/>
    <property type="evidence" value="ECO:0007669"/>
    <property type="project" value="InterPro"/>
</dbReference>
<evidence type="ECO:0000256" key="6">
    <source>
        <dbReference type="SAM" id="SignalP"/>
    </source>
</evidence>
<accession>G7EAP9</accession>
<dbReference type="RefSeq" id="XP_014569469.1">
    <property type="nucleotide sequence ID" value="XM_014713983.1"/>
</dbReference>
<dbReference type="InterPro" id="IPR029058">
    <property type="entry name" value="AB_hydrolase_fold"/>
</dbReference>
<comment type="caution">
    <text evidence="7">The sequence shown here is derived from an EMBL/GenBank/DDBJ whole genome shotgun (WGS) entry which is preliminary data.</text>
</comment>
<gene>
    <name evidence="7" type="primary">Mo06612</name>
    <name evidence="7" type="ORF">E5Q_06612</name>
</gene>
<dbReference type="Proteomes" id="UP000009131">
    <property type="component" value="Unassembled WGS sequence"/>
</dbReference>
<dbReference type="GO" id="GO:0006508">
    <property type="term" value="P:proteolysis"/>
    <property type="evidence" value="ECO:0007669"/>
    <property type="project" value="UniProtKB-KW"/>
</dbReference>